<proteinExistence type="predicted"/>
<dbReference type="PANTHER" id="PTHR46263:SF1">
    <property type="entry name" value="ARMADILLO REPEAT-CONTAINING PROTEIN 7"/>
    <property type="match status" value="1"/>
</dbReference>
<organism evidence="2 3">
    <name type="scientific">Achlya hypogyna</name>
    <name type="common">Oomycete</name>
    <name type="synonym">Protoachlya hypogyna</name>
    <dbReference type="NCBI Taxonomy" id="1202772"/>
    <lineage>
        <taxon>Eukaryota</taxon>
        <taxon>Sar</taxon>
        <taxon>Stramenopiles</taxon>
        <taxon>Oomycota</taxon>
        <taxon>Saprolegniomycetes</taxon>
        <taxon>Saprolegniales</taxon>
        <taxon>Achlyaceae</taxon>
        <taxon>Achlya</taxon>
    </lineage>
</organism>
<dbReference type="SUPFAM" id="SSF48371">
    <property type="entry name" value="ARM repeat"/>
    <property type="match status" value="1"/>
</dbReference>
<evidence type="ECO:0000256" key="1">
    <source>
        <dbReference type="SAM" id="MobiDB-lite"/>
    </source>
</evidence>
<dbReference type="EMBL" id="JNBR01000075">
    <property type="protein sequence ID" value="OQR99063.1"/>
    <property type="molecule type" value="Genomic_DNA"/>
</dbReference>
<accession>A0A1V9ZM43</accession>
<keyword evidence="3" id="KW-1185">Reference proteome</keyword>
<dbReference type="STRING" id="1202772.A0A1V9ZM43"/>
<sequence>MLSSHARLKARESAKNGALPRQGYLAQLVAECASPETAPANKLQCLAHLANFAYDPINFGHLLRLNVVDLFVDVLDEALQAAAPADADSAAFMRLAMQGICNVAGDPRFQRLLFENDVLPLLLQATTQSDRATCAAAVATLFFLLDAPASVGSILTNPGTIPHVEACTASADVVVRQTAEAFMSRRQELGSGGGLSQQPHTVVTEE</sequence>
<dbReference type="AlphaFoldDB" id="A0A1V9ZM43"/>
<dbReference type="Gene3D" id="1.25.10.10">
    <property type="entry name" value="Leucine-rich Repeat Variant"/>
    <property type="match status" value="1"/>
</dbReference>
<dbReference type="InterPro" id="IPR042462">
    <property type="entry name" value="ARMC7"/>
</dbReference>
<name>A0A1V9ZM43_ACHHY</name>
<gene>
    <name evidence="2" type="ORF">ACHHYP_07459</name>
</gene>
<evidence type="ECO:0000313" key="3">
    <source>
        <dbReference type="Proteomes" id="UP000243579"/>
    </source>
</evidence>
<dbReference type="OrthoDB" id="201709at2759"/>
<protein>
    <submittedName>
        <fullName evidence="2">Armadillo repeat containing 7 isoform 1 family protein</fullName>
    </submittedName>
</protein>
<dbReference type="InterPro" id="IPR016024">
    <property type="entry name" value="ARM-type_fold"/>
</dbReference>
<feature type="region of interest" description="Disordered" evidence="1">
    <location>
        <begin position="187"/>
        <end position="206"/>
    </location>
</feature>
<comment type="caution">
    <text evidence="2">The sequence shown here is derived from an EMBL/GenBank/DDBJ whole genome shotgun (WGS) entry which is preliminary data.</text>
</comment>
<dbReference type="InterPro" id="IPR011989">
    <property type="entry name" value="ARM-like"/>
</dbReference>
<reference evidence="2 3" key="1">
    <citation type="journal article" date="2014" name="Genome Biol. Evol.">
        <title>The secreted proteins of Achlya hypogyna and Thraustotheca clavata identify the ancestral oomycete secretome and reveal gene acquisitions by horizontal gene transfer.</title>
        <authorList>
            <person name="Misner I."/>
            <person name="Blouin N."/>
            <person name="Leonard G."/>
            <person name="Richards T.A."/>
            <person name="Lane C.E."/>
        </authorList>
    </citation>
    <scope>NUCLEOTIDE SEQUENCE [LARGE SCALE GENOMIC DNA]</scope>
    <source>
        <strain evidence="2 3">ATCC 48635</strain>
    </source>
</reference>
<evidence type="ECO:0000313" key="2">
    <source>
        <dbReference type="EMBL" id="OQR99063.1"/>
    </source>
</evidence>
<dbReference type="PANTHER" id="PTHR46263">
    <property type="entry name" value="ARMADILLO REPEAT-CONTAINING PROTEIN 7"/>
    <property type="match status" value="1"/>
</dbReference>
<dbReference type="Proteomes" id="UP000243579">
    <property type="component" value="Unassembled WGS sequence"/>
</dbReference>